<dbReference type="AlphaFoldDB" id="A0A0A9G968"/>
<reference evidence="2" key="1">
    <citation type="submission" date="2014-09" db="EMBL/GenBank/DDBJ databases">
        <authorList>
            <person name="Magalhaes I.L.F."/>
            <person name="Oliveira U."/>
            <person name="Santos F.R."/>
            <person name="Vidigal T.H.D.A."/>
            <person name="Brescovit A.D."/>
            <person name="Santos A.J."/>
        </authorList>
    </citation>
    <scope>NUCLEOTIDE SEQUENCE</scope>
    <source>
        <tissue evidence="2">Shoot tissue taken approximately 20 cm above the soil surface</tissue>
    </source>
</reference>
<evidence type="ECO:0000256" key="1">
    <source>
        <dbReference type="SAM" id="MobiDB-lite"/>
    </source>
</evidence>
<sequence length="68" mass="7473">MTARATMYPWRTRMGTADAKTERTPSADALKRSRSAVGASRGAARRRSTAAAMAPPMEKMTKKAEKRM</sequence>
<protein>
    <submittedName>
        <fullName evidence="2">Uncharacterized protein</fullName>
    </submittedName>
</protein>
<name>A0A0A9G968_ARUDO</name>
<feature type="region of interest" description="Disordered" evidence="1">
    <location>
        <begin position="1"/>
        <end position="68"/>
    </location>
</feature>
<feature type="compositionally biased region" description="Basic and acidic residues" evidence="1">
    <location>
        <begin position="19"/>
        <end position="31"/>
    </location>
</feature>
<proteinExistence type="predicted"/>
<evidence type="ECO:0000313" key="2">
    <source>
        <dbReference type="EMBL" id="JAE21027.1"/>
    </source>
</evidence>
<accession>A0A0A9G968</accession>
<organism evidence="2">
    <name type="scientific">Arundo donax</name>
    <name type="common">Giant reed</name>
    <name type="synonym">Donax arundinaceus</name>
    <dbReference type="NCBI Taxonomy" id="35708"/>
    <lineage>
        <taxon>Eukaryota</taxon>
        <taxon>Viridiplantae</taxon>
        <taxon>Streptophyta</taxon>
        <taxon>Embryophyta</taxon>
        <taxon>Tracheophyta</taxon>
        <taxon>Spermatophyta</taxon>
        <taxon>Magnoliopsida</taxon>
        <taxon>Liliopsida</taxon>
        <taxon>Poales</taxon>
        <taxon>Poaceae</taxon>
        <taxon>PACMAD clade</taxon>
        <taxon>Arundinoideae</taxon>
        <taxon>Arundineae</taxon>
        <taxon>Arundo</taxon>
    </lineage>
</organism>
<reference evidence="2" key="2">
    <citation type="journal article" date="2015" name="Data Brief">
        <title>Shoot transcriptome of the giant reed, Arundo donax.</title>
        <authorList>
            <person name="Barrero R.A."/>
            <person name="Guerrero F.D."/>
            <person name="Moolhuijzen P."/>
            <person name="Goolsby J.A."/>
            <person name="Tidwell J."/>
            <person name="Bellgard S.E."/>
            <person name="Bellgard M.I."/>
        </authorList>
    </citation>
    <scope>NUCLEOTIDE SEQUENCE</scope>
    <source>
        <tissue evidence="2">Shoot tissue taken approximately 20 cm above the soil surface</tissue>
    </source>
</reference>
<feature type="compositionally biased region" description="Basic and acidic residues" evidence="1">
    <location>
        <begin position="59"/>
        <end position="68"/>
    </location>
</feature>
<dbReference type="EMBL" id="GBRH01176869">
    <property type="protein sequence ID" value="JAE21027.1"/>
    <property type="molecule type" value="Transcribed_RNA"/>
</dbReference>